<dbReference type="KEGG" id="vg:28801817"/>
<keyword evidence="3" id="KW-1185">Reference proteome</keyword>
<evidence type="ECO:0000313" key="3">
    <source>
        <dbReference type="Proteomes" id="UP000204502"/>
    </source>
</evidence>
<feature type="compositionally biased region" description="Basic and acidic residues" evidence="1">
    <location>
        <begin position="163"/>
        <end position="176"/>
    </location>
</feature>
<feature type="region of interest" description="Disordered" evidence="1">
    <location>
        <begin position="153"/>
        <end position="176"/>
    </location>
</feature>
<evidence type="ECO:0000313" key="2">
    <source>
        <dbReference type="EMBL" id="AMB18738.1"/>
    </source>
</evidence>
<dbReference type="OrthoDB" id="13760at10239"/>
<dbReference type="RefSeq" id="YP_009274862.1">
    <property type="nucleotide sequence ID" value="NC_030920.1"/>
</dbReference>
<proteinExistence type="predicted"/>
<dbReference type="GeneID" id="28801817"/>
<accession>A0A0Y0AGL3</accession>
<organism evidence="2 3">
    <name type="scientific">Bacillus phage Eldridge</name>
    <dbReference type="NCBI Taxonomy" id="1776293"/>
    <lineage>
        <taxon>Viruses</taxon>
        <taxon>Duplodnaviria</taxon>
        <taxon>Heunggongvirae</taxon>
        <taxon>Uroviricota</taxon>
        <taxon>Caudoviricetes</taxon>
        <taxon>Herelleviridae</taxon>
        <taxon>Bastillevirinae</taxon>
        <taxon>Eldridgevirus</taxon>
        <taxon>Eldridgevirus eldridge</taxon>
    </lineage>
</organism>
<gene>
    <name evidence="2" type="ORF">Eldridge_0158</name>
</gene>
<evidence type="ECO:0000256" key="1">
    <source>
        <dbReference type="SAM" id="MobiDB-lite"/>
    </source>
</evidence>
<name>A0A0Y0AGL3_9CAUD</name>
<dbReference type="Proteomes" id="UP000204502">
    <property type="component" value="Segment"/>
</dbReference>
<reference evidence="2 3" key="1">
    <citation type="journal article" date="2016" name="Genome Announc.">
        <title>Complete Genome Sequence of Bacillus megaterium Bacteriophage Eldridge.</title>
        <authorList>
            <person name="Reveille A.M."/>
            <person name="Eldridge K.A."/>
            <person name="Temple L.M."/>
        </authorList>
    </citation>
    <scope>NUCLEOTIDE SEQUENCE [LARGE SCALE GENOMIC DNA]</scope>
</reference>
<dbReference type="EMBL" id="KU253712">
    <property type="protein sequence ID" value="AMB18738.1"/>
    <property type="molecule type" value="Genomic_DNA"/>
</dbReference>
<protein>
    <submittedName>
        <fullName evidence="2">Uncharacterized protein</fullName>
    </submittedName>
</protein>
<sequence>MPKKKDYNFVRRSAARGAAARGLNNRVSDVGADAHKIAKKSNKGHYYIKFTKVYQGVSERDVELRNKYAKDLIAAELAVPTESVVLKQRSKPKQTLTSLDCVYYVKIGSITAGKMSIRVQRLWKSINLMFIYQEKGKAIKPVKKGLGTIQPFKKKTKSQISDEANKADRKRRDGKY</sequence>